<dbReference type="EMBL" id="JAHCDA010000002">
    <property type="protein sequence ID" value="MBS7811168.1"/>
    <property type="molecule type" value="Genomic_DNA"/>
</dbReference>
<gene>
    <name evidence="3" type="ORF">KHU32_09485</name>
</gene>
<keyword evidence="4" id="KW-1185">Reference proteome</keyword>
<dbReference type="PROSITE" id="PS51898">
    <property type="entry name" value="TYR_RECOMBINASE"/>
    <property type="match status" value="1"/>
</dbReference>
<dbReference type="InterPro" id="IPR002104">
    <property type="entry name" value="Integrase_catalytic"/>
</dbReference>
<feature type="domain" description="Tyr recombinase" evidence="2">
    <location>
        <begin position="69"/>
        <end position="261"/>
    </location>
</feature>
<proteinExistence type="predicted"/>
<dbReference type="InterPro" id="IPR013762">
    <property type="entry name" value="Integrase-like_cat_sf"/>
</dbReference>
<dbReference type="Gene3D" id="1.10.443.10">
    <property type="entry name" value="Intergrase catalytic core"/>
    <property type="match status" value="1"/>
</dbReference>
<protein>
    <submittedName>
        <fullName evidence="3">Tyrosine-type recombinase/integrase</fullName>
    </submittedName>
</protein>
<dbReference type="SUPFAM" id="SSF56349">
    <property type="entry name" value="DNA breaking-rejoining enzymes"/>
    <property type="match status" value="1"/>
</dbReference>
<reference evidence="3 4" key="1">
    <citation type="submission" date="2021-05" db="EMBL/GenBank/DDBJ databases">
        <title>Roseococcus sp. XZZS9, whole genome shotgun sequencing project.</title>
        <authorList>
            <person name="Zhao G."/>
            <person name="Shen L."/>
        </authorList>
    </citation>
    <scope>NUCLEOTIDE SEQUENCE [LARGE SCALE GENOMIC DNA]</scope>
    <source>
        <strain evidence="3 4">XZZS9</strain>
    </source>
</reference>
<name>A0ABS5QCD1_9PROT</name>
<evidence type="ECO:0000256" key="1">
    <source>
        <dbReference type="ARBA" id="ARBA00023172"/>
    </source>
</evidence>
<dbReference type="Proteomes" id="UP000766336">
    <property type="component" value="Unassembled WGS sequence"/>
</dbReference>
<evidence type="ECO:0000313" key="4">
    <source>
        <dbReference type="Proteomes" id="UP000766336"/>
    </source>
</evidence>
<evidence type="ECO:0000313" key="3">
    <source>
        <dbReference type="EMBL" id="MBS7811168.1"/>
    </source>
</evidence>
<evidence type="ECO:0000259" key="2">
    <source>
        <dbReference type="PROSITE" id="PS51898"/>
    </source>
</evidence>
<dbReference type="InterPro" id="IPR011010">
    <property type="entry name" value="DNA_brk_join_enz"/>
</dbReference>
<keyword evidence="1" id="KW-0233">DNA recombination</keyword>
<dbReference type="Pfam" id="PF00589">
    <property type="entry name" value="Phage_integrase"/>
    <property type="match status" value="1"/>
</dbReference>
<sequence>MTEHFGDTPLDEINQASVGVAVDAILRPGAAASTVVRNIIVPVRAVMSHAAWMGWGPEPRIKSPELEEATPKPQTPETVALMIERAPPAFRPLVVWFACTGCRVGETLTLDWAQVDLSARLAILLPETTKAGKRRVVDLYPAAVAMLAALPHREGRVFRRVDREPYRASDNGGGQLRTPWATTCQRAGVGGRWQEWKVAGRPKRRWIPEIGPHALRHTWASWHHVIHKDLLRLRDDGGWASVGQVECYAHSLPGHHAASIRQIWGLTPQWQRNSSVA</sequence>
<organism evidence="3 4">
    <name type="scientific">Roseococcus pinisoli</name>
    <dbReference type="NCBI Taxonomy" id="2835040"/>
    <lineage>
        <taxon>Bacteria</taxon>
        <taxon>Pseudomonadati</taxon>
        <taxon>Pseudomonadota</taxon>
        <taxon>Alphaproteobacteria</taxon>
        <taxon>Acetobacterales</taxon>
        <taxon>Roseomonadaceae</taxon>
        <taxon>Roseococcus</taxon>
    </lineage>
</organism>
<comment type="caution">
    <text evidence="3">The sequence shown here is derived from an EMBL/GenBank/DDBJ whole genome shotgun (WGS) entry which is preliminary data.</text>
</comment>
<accession>A0ABS5QCD1</accession>